<evidence type="ECO:0000313" key="2">
    <source>
        <dbReference type="Proteomes" id="UP000001234"/>
    </source>
</evidence>
<gene>
    <name evidence="1" type="ORF">BN405_2-10_Ab1_orf_155</name>
</gene>
<dbReference type="GeneID" id="14296565"/>
<keyword evidence="2" id="KW-1185">Reference proteome</keyword>
<name>K4RL50_9CAUD</name>
<sequence length="130" mass="15448">MQSRRYWYPSILLRRRGGLRVDPLPIQLQRRNHQMNNKYKDNIIAEYCHFDGRRPVLSLAARWVHHDSRVVKLAALFACAGYGRPYKDCIKAYKDAKQREKDMRNPAKWKLSRATKRALRARLVAIEKLE</sequence>
<reference evidence="1 2" key="1">
    <citation type="journal article" date="2013" name="PLoS ONE">
        <title>The Susceptibility of Pseudomonas aeruginosa Strains from Cystic Fibrosis Patients to Bacteriophages.</title>
        <authorList>
            <person name="Essoh C."/>
            <person name="Blouin Y."/>
            <person name="Loukou G."/>
            <person name="Cablanmian A."/>
            <person name="Lathro S."/>
            <person name="Kutter E."/>
            <person name="Thien H.V."/>
            <person name="Vergnaud G."/>
            <person name="Pourcel C."/>
        </authorList>
    </citation>
    <scope>NUCLEOTIDE SEQUENCE [LARGE SCALE GENOMIC DNA]</scope>
    <source>
        <strain evidence="1">VB_PaeM_C2-10_Ab1</strain>
    </source>
</reference>
<dbReference type="RefSeq" id="YP_007236976.1">
    <property type="nucleotide sequence ID" value="NC_019918.1"/>
</dbReference>
<proteinExistence type="predicted"/>
<accession>K4RL50</accession>
<organism evidence="1 2">
    <name type="scientific">Pseudomonas phage vB_PaeM_C2-10_Ab1</name>
    <dbReference type="NCBI Taxonomy" id="1231048"/>
    <lineage>
        <taxon>Viruses</taxon>
        <taxon>Duplodnaviria</taxon>
        <taxon>Heunggongvirae</taxon>
        <taxon>Uroviricota</taxon>
        <taxon>Caudoviricetes</taxon>
        <taxon>Vandenendeviridae</taxon>
        <taxon>Skurskavirinae</taxon>
        <taxon>Pakpunavirus</taxon>
        <taxon>Pakpunavirus CAb1</taxon>
    </lineage>
</organism>
<dbReference type="Proteomes" id="UP000001234">
    <property type="component" value="Segment"/>
</dbReference>
<evidence type="ECO:0000313" key="1">
    <source>
        <dbReference type="EMBL" id="CCM43699.1"/>
    </source>
</evidence>
<dbReference type="OrthoDB" id="19976at10239"/>
<protein>
    <submittedName>
        <fullName evidence="1">Uncharacterized protein</fullName>
    </submittedName>
</protein>
<dbReference type="KEGG" id="vg:14296565"/>
<dbReference type="EMBL" id="HE983845">
    <property type="protein sequence ID" value="CCM43699.1"/>
    <property type="molecule type" value="Genomic_DNA"/>
</dbReference>